<reference evidence="1" key="1">
    <citation type="submission" date="2023-06" db="EMBL/GenBank/DDBJ databases">
        <title>Genome-scale phylogeny and comparative genomics of the fungal order Sordariales.</title>
        <authorList>
            <consortium name="Lawrence Berkeley National Laboratory"/>
            <person name="Hensen N."/>
            <person name="Bonometti L."/>
            <person name="Westerberg I."/>
            <person name="Brannstrom I.O."/>
            <person name="Guillou S."/>
            <person name="Cros-Aarteil S."/>
            <person name="Calhoun S."/>
            <person name="Haridas S."/>
            <person name="Kuo A."/>
            <person name="Mondo S."/>
            <person name="Pangilinan J."/>
            <person name="Riley R."/>
            <person name="Labutti K."/>
            <person name="Andreopoulos B."/>
            <person name="Lipzen A."/>
            <person name="Chen C."/>
            <person name="Yanf M."/>
            <person name="Daum C."/>
            <person name="Ng V."/>
            <person name="Clum A."/>
            <person name="Steindorff A."/>
            <person name="Ohm R."/>
            <person name="Martin F."/>
            <person name="Silar P."/>
            <person name="Natvig D."/>
            <person name="Lalanne C."/>
            <person name="Gautier V."/>
            <person name="Ament-Velasquez S.L."/>
            <person name="Kruys A."/>
            <person name="Hutchinson M.I."/>
            <person name="Powell A.J."/>
            <person name="Barry K."/>
            <person name="Miller A.N."/>
            <person name="Grigoriev I.V."/>
            <person name="Debuchy R."/>
            <person name="Gladieux P."/>
            <person name="Thoren M.H."/>
            <person name="Johannesson H."/>
        </authorList>
    </citation>
    <scope>NUCLEOTIDE SEQUENCE</scope>
    <source>
        <strain evidence="1">8032-3</strain>
    </source>
</reference>
<organism evidence="1 2">
    <name type="scientific">Phialemonium atrogriseum</name>
    <dbReference type="NCBI Taxonomy" id="1093897"/>
    <lineage>
        <taxon>Eukaryota</taxon>
        <taxon>Fungi</taxon>
        <taxon>Dikarya</taxon>
        <taxon>Ascomycota</taxon>
        <taxon>Pezizomycotina</taxon>
        <taxon>Sordariomycetes</taxon>
        <taxon>Sordariomycetidae</taxon>
        <taxon>Cephalothecales</taxon>
        <taxon>Cephalothecaceae</taxon>
        <taxon>Phialemonium</taxon>
    </lineage>
</organism>
<keyword evidence="2" id="KW-1185">Reference proteome</keyword>
<evidence type="ECO:0000313" key="1">
    <source>
        <dbReference type="EMBL" id="KAK1770047.1"/>
    </source>
</evidence>
<dbReference type="AlphaFoldDB" id="A0AAJ0C7B0"/>
<proteinExistence type="predicted"/>
<dbReference type="GeneID" id="85306660"/>
<sequence>MEISEFLDTCNKLVPVYILPLRNRALVTVRHNYIYRRWFRPYRSEIERQRFICKFIGPAHLPDGGTASQSTIGTLVVMNGAICAEVDARRRSYAERLATGNRQVQGELDRVKTTGFTSCGRCSGRCS</sequence>
<name>A0AAJ0C7B0_9PEZI</name>
<dbReference type="Proteomes" id="UP001244011">
    <property type="component" value="Unassembled WGS sequence"/>
</dbReference>
<accession>A0AAJ0C7B0</accession>
<dbReference type="EMBL" id="MU839001">
    <property type="protein sequence ID" value="KAK1770047.1"/>
    <property type="molecule type" value="Genomic_DNA"/>
</dbReference>
<protein>
    <submittedName>
        <fullName evidence="1">Uncharacterized protein</fullName>
    </submittedName>
</protein>
<dbReference type="RefSeq" id="XP_060286260.1">
    <property type="nucleotide sequence ID" value="XM_060423473.1"/>
</dbReference>
<gene>
    <name evidence="1" type="ORF">QBC33DRAFT_310357</name>
</gene>
<comment type="caution">
    <text evidence="1">The sequence shown here is derived from an EMBL/GenBank/DDBJ whole genome shotgun (WGS) entry which is preliminary data.</text>
</comment>
<evidence type="ECO:0000313" key="2">
    <source>
        <dbReference type="Proteomes" id="UP001244011"/>
    </source>
</evidence>